<organism evidence="1 2">
    <name type="scientific">Roseivirga thermotolerans</name>
    <dbReference type="NCBI Taxonomy" id="1758176"/>
    <lineage>
        <taxon>Bacteria</taxon>
        <taxon>Pseudomonadati</taxon>
        <taxon>Bacteroidota</taxon>
        <taxon>Cytophagia</taxon>
        <taxon>Cytophagales</taxon>
        <taxon>Roseivirgaceae</taxon>
        <taxon>Roseivirga</taxon>
    </lineage>
</organism>
<name>A0ABQ3I2Z6_9BACT</name>
<keyword evidence="2" id="KW-1185">Reference proteome</keyword>
<proteinExistence type="predicted"/>
<evidence type="ECO:0000313" key="2">
    <source>
        <dbReference type="Proteomes" id="UP000658258"/>
    </source>
</evidence>
<dbReference type="EMBL" id="BNAG01000002">
    <property type="protein sequence ID" value="GHE59693.1"/>
    <property type="molecule type" value="Genomic_DNA"/>
</dbReference>
<dbReference type="Proteomes" id="UP000658258">
    <property type="component" value="Unassembled WGS sequence"/>
</dbReference>
<evidence type="ECO:0000313" key="1">
    <source>
        <dbReference type="EMBL" id="GHE59693.1"/>
    </source>
</evidence>
<reference evidence="2" key="1">
    <citation type="journal article" date="2019" name="Int. J. Syst. Evol. Microbiol.">
        <title>The Global Catalogue of Microorganisms (GCM) 10K type strain sequencing project: providing services to taxonomists for standard genome sequencing and annotation.</title>
        <authorList>
            <consortium name="The Broad Institute Genomics Platform"/>
            <consortium name="The Broad Institute Genome Sequencing Center for Infectious Disease"/>
            <person name="Wu L."/>
            <person name="Ma J."/>
        </authorList>
    </citation>
    <scope>NUCLEOTIDE SEQUENCE [LARGE SCALE GENOMIC DNA]</scope>
    <source>
        <strain evidence="2">CGMCC 1.15111</strain>
    </source>
</reference>
<accession>A0ABQ3I2Z6</accession>
<sequence length="84" mass="9919">MEHPDFKTYLKQKKIDPKSFASAEMERFMELKKVFDLVHPNSFTAQKLFLINAIRRKYPLQEEQEVAVARKPMAKPKIVKPKTN</sequence>
<protein>
    <submittedName>
        <fullName evidence="1">Uncharacterized protein</fullName>
    </submittedName>
</protein>
<comment type="caution">
    <text evidence="1">The sequence shown here is derived from an EMBL/GenBank/DDBJ whole genome shotgun (WGS) entry which is preliminary data.</text>
</comment>
<gene>
    <name evidence="1" type="ORF">GCM10011340_13000</name>
</gene>
<dbReference type="RefSeq" id="WP_308440962.1">
    <property type="nucleotide sequence ID" value="NZ_BNAG01000002.1"/>
</dbReference>